<dbReference type="InterPro" id="IPR001279">
    <property type="entry name" value="Metallo-B-lactamas"/>
</dbReference>
<evidence type="ECO:0000259" key="2">
    <source>
        <dbReference type="SMART" id="SM00849"/>
    </source>
</evidence>
<feature type="region of interest" description="Disordered" evidence="1">
    <location>
        <begin position="154"/>
        <end position="216"/>
    </location>
</feature>
<feature type="compositionally biased region" description="Basic and acidic residues" evidence="1">
    <location>
        <begin position="170"/>
        <end position="180"/>
    </location>
</feature>
<accession>A0AAW4PSF8</accession>
<feature type="compositionally biased region" description="Low complexity" evidence="1">
    <location>
        <begin position="186"/>
        <end position="204"/>
    </location>
</feature>
<dbReference type="SUPFAM" id="SSF56281">
    <property type="entry name" value="Metallo-hydrolase/oxidoreductase"/>
    <property type="match status" value="1"/>
</dbReference>
<dbReference type="SMART" id="SM00849">
    <property type="entry name" value="Lactamase_B"/>
    <property type="match status" value="1"/>
</dbReference>
<dbReference type="RefSeq" id="WP_220619503.1">
    <property type="nucleotide sequence ID" value="NZ_RKLR01000007.1"/>
</dbReference>
<comment type="caution">
    <text evidence="3">The sequence shown here is derived from an EMBL/GenBank/DDBJ whole genome shotgun (WGS) entry which is preliminary data.</text>
</comment>
<evidence type="ECO:0000256" key="1">
    <source>
        <dbReference type="SAM" id="MobiDB-lite"/>
    </source>
</evidence>
<dbReference type="PANTHER" id="PTHR42951">
    <property type="entry name" value="METALLO-BETA-LACTAMASE DOMAIN-CONTAINING"/>
    <property type="match status" value="1"/>
</dbReference>
<sequence>MEQRADSFDPDVTRRNYLAASAAGLLGLPVLSGSASGHDVAAATNALVAQTSAPEDPEIPEKGYLVEELGDGIYWITEGVYQILFLTTGEGVVVVDAPPTIGQNILAAIGEVTDEPITHVVYSHYHADHIGAATLYPDDAEYVAHVETARFLDRFGDDNRPSPTTVFGPREVRTPMQDDRQEADDTGGTPADGTPTDGTPTPGGQTETDRRHVVGDSYTLDVGDQRLQLDHRGPNHSVDNIFVYAPDHRVLVFVDVVFPGWIPFQNLAESSDIQGYVRAHDQILEYDFDTLVAGHLTRLGTPADVRTQRDFVSDLEANAREAISTVTLSDVVEEAGPTNVWETFAAYIDETSRVAAEATLETWGPDRLRGADVFMQSHAATMIKSLRIDFGFLGPFGLDQDSGE</sequence>
<evidence type="ECO:0000313" key="3">
    <source>
        <dbReference type="EMBL" id="MBX0324548.1"/>
    </source>
</evidence>
<dbReference type="EMBL" id="RKLR01000007">
    <property type="protein sequence ID" value="MBX0324548.1"/>
    <property type="molecule type" value="Genomic_DNA"/>
</dbReference>
<gene>
    <name evidence="3" type="ORF">EGH21_16080</name>
</gene>
<proteinExistence type="predicted"/>
<dbReference type="PANTHER" id="PTHR42951:SF4">
    <property type="entry name" value="ACYL-COENZYME A THIOESTERASE MBLAC2"/>
    <property type="match status" value="1"/>
</dbReference>
<dbReference type="Pfam" id="PF00753">
    <property type="entry name" value="Lactamase_B"/>
    <property type="match status" value="1"/>
</dbReference>
<protein>
    <submittedName>
        <fullName evidence="3">MBL fold metallo-hydrolase</fullName>
    </submittedName>
</protein>
<evidence type="ECO:0000313" key="4">
    <source>
        <dbReference type="Proteomes" id="UP001430377"/>
    </source>
</evidence>
<feature type="domain" description="Metallo-beta-lactamase" evidence="2">
    <location>
        <begin position="79"/>
        <end position="295"/>
    </location>
</feature>
<keyword evidence="4" id="KW-1185">Reference proteome</keyword>
<dbReference type="PROSITE" id="PS51318">
    <property type="entry name" value="TAT"/>
    <property type="match status" value="1"/>
</dbReference>
<organism evidence="3 4">
    <name type="scientific">Haloarcula rubra</name>
    <dbReference type="NCBI Taxonomy" id="2487747"/>
    <lineage>
        <taxon>Archaea</taxon>
        <taxon>Methanobacteriati</taxon>
        <taxon>Methanobacteriota</taxon>
        <taxon>Stenosarchaea group</taxon>
        <taxon>Halobacteria</taxon>
        <taxon>Halobacteriales</taxon>
        <taxon>Haloarculaceae</taxon>
        <taxon>Haloarcula</taxon>
    </lineage>
</organism>
<dbReference type="InterPro" id="IPR050855">
    <property type="entry name" value="NDM-1-like"/>
</dbReference>
<reference evidence="3 4" key="1">
    <citation type="submission" date="2021-06" db="EMBL/GenBank/DDBJ databases">
        <title>Halomicroarcula sp. a new haloarchaeum isolated from saline soil.</title>
        <authorList>
            <person name="Duran-Viseras A."/>
            <person name="Sanchez-Porro C."/>
            <person name="Ventosa A."/>
        </authorList>
    </citation>
    <scope>NUCLEOTIDE SEQUENCE [LARGE SCALE GENOMIC DNA]</scope>
    <source>
        <strain evidence="3 4">F13</strain>
    </source>
</reference>
<dbReference type="InterPro" id="IPR036866">
    <property type="entry name" value="RibonucZ/Hydroxyglut_hydro"/>
</dbReference>
<dbReference type="Gene3D" id="3.60.15.10">
    <property type="entry name" value="Ribonuclease Z/Hydroxyacylglutathione hydrolase-like"/>
    <property type="match status" value="1"/>
</dbReference>
<dbReference type="Proteomes" id="UP001430377">
    <property type="component" value="Unassembled WGS sequence"/>
</dbReference>
<dbReference type="CDD" id="cd16276">
    <property type="entry name" value="metallo-hydrolase-like_MBL-fold"/>
    <property type="match status" value="1"/>
</dbReference>
<name>A0AAW4PSF8_9EURY</name>
<dbReference type="AlphaFoldDB" id="A0AAW4PSF8"/>
<dbReference type="InterPro" id="IPR006311">
    <property type="entry name" value="TAT_signal"/>
</dbReference>